<feature type="chain" id="PRO_5044890134" evidence="1">
    <location>
        <begin position="27"/>
        <end position="179"/>
    </location>
</feature>
<keyword evidence="3" id="KW-1185">Reference proteome</keyword>
<sequence length="179" mass="19024">MLSFLSFVCLTFLLVSIQTFFAPLNANKGLTCWRGVTAQRGREIEEERETIECQADQRHCGRSKCIFGGLRPTEQRTYKGCVNSCDELRANCEQSNGTYLECNLCSLDKCNFEDYPAALESVAKSEPTAHVANAEKAGEVGTAPGGGSGGSAVVGPSGNAAVSAGIVTMLALLITFVSL</sequence>
<protein>
    <submittedName>
        <fullName evidence="2">Uncharacterized protein</fullName>
    </submittedName>
</protein>
<proteinExistence type="predicted"/>
<organism evidence="2 3">
    <name type="scientific">Heterodera trifolii</name>
    <dbReference type="NCBI Taxonomy" id="157864"/>
    <lineage>
        <taxon>Eukaryota</taxon>
        <taxon>Metazoa</taxon>
        <taxon>Ecdysozoa</taxon>
        <taxon>Nematoda</taxon>
        <taxon>Chromadorea</taxon>
        <taxon>Rhabditida</taxon>
        <taxon>Tylenchina</taxon>
        <taxon>Tylenchomorpha</taxon>
        <taxon>Tylenchoidea</taxon>
        <taxon>Heteroderidae</taxon>
        <taxon>Heteroderinae</taxon>
        <taxon>Heterodera</taxon>
    </lineage>
</organism>
<comment type="caution">
    <text evidence="2">The sequence shown here is derived from an EMBL/GenBank/DDBJ whole genome shotgun (WGS) entry which is preliminary data.</text>
</comment>
<evidence type="ECO:0000256" key="1">
    <source>
        <dbReference type="SAM" id="SignalP"/>
    </source>
</evidence>
<evidence type="ECO:0000313" key="2">
    <source>
        <dbReference type="EMBL" id="KAL3122583.1"/>
    </source>
</evidence>
<keyword evidence="1" id="KW-0732">Signal</keyword>
<reference evidence="2 3" key="1">
    <citation type="submission" date="2024-10" db="EMBL/GenBank/DDBJ databases">
        <authorList>
            <person name="Kim D."/>
        </authorList>
    </citation>
    <scope>NUCLEOTIDE SEQUENCE [LARGE SCALE GENOMIC DNA]</scope>
    <source>
        <strain evidence="2">BH-2024</strain>
    </source>
</reference>
<dbReference type="AlphaFoldDB" id="A0ABD2M500"/>
<dbReference type="Proteomes" id="UP001620626">
    <property type="component" value="Unassembled WGS sequence"/>
</dbReference>
<name>A0ABD2M500_9BILA</name>
<gene>
    <name evidence="2" type="ORF">niasHT_003119</name>
</gene>
<feature type="signal peptide" evidence="1">
    <location>
        <begin position="1"/>
        <end position="26"/>
    </location>
</feature>
<accession>A0ABD2M500</accession>
<dbReference type="EMBL" id="JBICBT010000133">
    <property type="protein sequence ID" value="KAL3122583.1"/>
    <property type="molecule type" value="Genomic_DNA"/>
</dbReference>
<evidence type="ECO:0000313" key="3">
    <source>
        <dbReference type="Proteomes" id="UP001620626"/>
    </source>
</evidence>